<protein>
    <recommendedName>
        <fullName evidence="5">CCHC-type domain-containing protein</fullName>
    </recommendedName>
</protein>
<dbReference type="InterPro" id="IPR025836">
    <property type="entry name" value="Zn_knuckle_CX2CX4HX4C"/>
</dbReference>
<feature type="domain" description="Zinc knuckle CX2CX4HX4C" evidence="2">
    <location>
        <begin position="147"/>
        <end position="181"/>
    </location>
</feature>
<dbReference type="Pfam" id="PF14111">
    <property type="entry name" value="DUF4283"/>
    <property type="match status" value="1"/>
</dbReference>
<reference evidence="4" key="2">
    <citation type="submission" date="2025-08" db="UniProtKB">
        <authorList>
            <consortium name="RefSeq"/>
        </authorList>
    </citation>
    <scope>IDENTIFICATION</scope>
    <source>
        <tissue evidence="4">Leaves</tissue>
    </source>
</reference>
<sequence>MADELVEVFDRFDLSNKESSRIILDGVDEGIVELGANLFQFNFSDVMDMEKVLNGRPYTIDNQLLNIKLWVEGIDRQMEAFQLTHIWVQLWNLPIHWLTKEIEIKIGGTFEDLEDIIIPMGGSKEGRHMKLKVVVNTGCPLLRGTVVKLNGQSIWVDFRYEKCPNFCYGCGLIGHSDKSCSLKSGTTK</sequence>
<accession>A0ABM4U633</accession>
<name>A0ABM4U633_COFAR</name>
<feature type="domain" description="DUF4283" evidence="1">
    <location>
        <begin position="31"/>
        <end position="74"/>
    </location>
</feature>
<dbReference type="RefSeq" id="XP_071902751.1">
    <property type="nucleotide sequence ID" value="XM_072046650.1"/>
</dbReference>
<dbReference type="PANTHER" id="PTHR31286:SF178">
    <property type="entry name" value="DUF4283 DOMAIN-CONTAINING PROTEIN"/>
    <property type="match status" value="1"/>
</dbReference>
<proteinExistence type="predicted"/>
<dbReference type="InterPro" id="IPR025558">
    <property type="entry name" value="DUF4283"/>
</dbReference>
<dbReference type="InterPro" id="IPR040256">
    <property type="entry name" value="At4g02000-like"/>
</dbReference>
<gene>
    <name evidence="4" type="primary">LOC140005633</name>
</gene>
<evidence type="ECO:0000313" key="4">
    <source>
        <dbReference type="RefSeq" id="XP_071902751.1"/>
    </source>
</evidence>
<dbReference type="Proteomes" id="UP001652660">
    <property type="component" value="Chromosome 1c"/>
</dbReference>
<evidence type="ECO:0000259" key="1">
    <source>
        <dbReference type="Pfam" id="PF14111"/>
    </source>
</evidence>
<reference evidence="3" key="1">
    <citation type="journal article" date="2025" name="Foods">
        <title>Unveiling the Microbial Signatures of Arabica Coffee Cherries: Insights into Ripeness Specific Diversity, Functional Traits, and Implications for Quality and Safety.</title>
        <authorList>
            <consortium name="RefSeq"/>
            <person name="Tenea G.N."/>
            <person name="Cifuentes V."/>
            <person name="Reyes P."/>
            <person name="Cevallos-Vallejos M."/>
        </authorList>
    </citation>
    <scope>NUCLEOTIDE SEQUENCE [LARGE SCALE GENOMIC DNA]</scope>
</reference>
<dbReference type="PANTHER" id="PTHR31286">
    <property type="entry name" value="GLYCINE-RICH CELL WALL STRUCTURAL PROTEIN 1.8-LIKE"/>
    <property type="match status" value="1"/>
</dbReference>
<evidence type="ECO:0000313" key="3">
    <source>
        <dbReference type="Proteomes" id="UP001652660"/>
    </source>
</evidence>
<evidence type="ECO:0008006" key="5">
    <source>
        <dbReference type="Google" id="ProtNLM"/>
    </source>
</evidence>
<dbReference type="GeneID" id="140005633"/>
<organism evidence="3 4">
    <name type="scientific">Coffea arabica</name>
    <name type="common">Arabian coffee</name>
    <dbReference type="NCBI Taxonomy" id="13443"/>
    <lineage>
        <taxon>Eukaryota</taxon>
        <taxon>Viridiplantae</taxon>
        <taxon>Streptophyta</taxon>
        <taxon>Embryophyta</taxon>
        <taxon>Tracheophyta</taxon>
        <taxon>Spermatophyta</taxon>
        <taxon>Magnoliopsida</taxon>
        <taxon>eudicotyledons</taxon>
        <taxon>Gunneridae</taxon>
        <taxon>Pentapetalae</taxon>
        <taxon>asterids</taxon>
        <taxon>lamiids</taxon>
        <taxon>Gentianales</taxon>
        <taxon>Rubiaceae</taxon>
        <taxon>Ixoroideae</taxon>
        <taxon>Gardenieae complex</taxon>
        <taxon>Bertiereae - Coffeeae clade</taxon>
        <taxon>Coffeeae</taxon>
        <taxon>Coffea</taxon>
    </lineage>
</organism>
<dbReference type="Pfam" id="PF14392">
    <property type="entry name" value="zf-CCHC_4"/>
    <property type="match status" value="1"/>
</dbReference>
<keyword evidence="3" id="KW-1185">Reference proteome</keyword>
<evidence type="ECO:0000259" key="2">
    <source>
        <dbReference type="Pfam" id="PF14392"/>
    </source>
</evidence>